<feature type="non-terminal residue" evidence="2">
    <location>
        <position position="39"/>
    </location>
</feature>
<sequence length="39" mass="4419">VSQYFRSPIPDPLQAGISPQPLNRQLFHQTHTSVDLNCI</sequence>
<accession>A0A382DV55</accession>
<feature type="non-terminal residue" evidence="2">
    <location>
        <position position="1"/>
    </location>
</feature>
<protein>
    <submittedName>
        <fullName evidence="2">Uncharacterized protein</fullName>
    </submittedName>
</protein>
<organism evidence="2">
    <name type="scientific">marine metagenome</name>
    <dbReference type="NCBI Taxonomy" id="408172"/>
    <lineage>
        <taxon>unclassified sequences</taxon>
        <taxon>metagenomes</taxon>
        <taxon>ecological metagenomes</taxon>
    </lineage>
</organism>
<proteinExistence type="predicted"/>
<name>A0A382DV55_9ZZZZ</name>
<reference evidence="2" key="1">
    <citation type="submission" date="2018-05" db="EMBL/GenBank/DDBJ databases">
        <authorList>
            <person name="Lanie J.A."/>
            <person name="Ng W.-L."/>
            <person name="Kazmierczak K.M."/>
            <person name="Andrzejewski T.M."/>
            <person name="Davidsen T.M."/>
            <person name="Wayne K.J."/>
            <person name="Tettelin H."/>
            <person name="Glass J.I."/>
            <person name="Rusch D."/>
            <person name="Podicherti R."/>
            <person name="Tsui H.-C.T."/>
            <person name="Winkler M.E."/>
        </authorList>
    </citation>
    <scope>NUCLEOTIDE SEQUENCE</scope>
</reference>
<evidence type="ECO:0000256" key="1">
    <source>
        <dbReference type="SAM" id="MobiDB-lite"/>
    </source>
</evidence>
<dbReference type="AlphaFoldDB" id="A0A382DV55"/>
<gene>
    <name evidence="2" type="ORF">METZ01_LOCUS195009</name>
</gene>
<evidence type="ECO:0000313" key="2">
    <source>
        <dbReference type="EMBL" id="SVB42155.1"/>
    </source>
</evidence>
<feature type="region of interest" description="Disordered" evidence="1">
    <location>
        <begin position="1"/>
        <end position="20"/>
    </location>
</feature>
<dbReference type="EMBL" id="UINC01041208">
    <property type="protein sequence ID" value="SVB42155.1"/>
    <property type="molecule type" value="Genomic_DNA"/>
</dbReference>